<gene>
    <name evidence="1" type="ORF">BpHYR1_007189</name>
</gene>
<evidence type="ECO:0000313" key="1">
    <source>
        <dbReference type="EMBL" id="RNA16079.1"/>
    </source>
</evidence>
<reference evidence="1 2" key="1">
    <citation type="journal article" date="2018" name="Sci. Rep.">
        <title>Genomic signatures of local adaptation to the degree of environmental predictability in rotifers.</title>
        <authorList>
            <person name="Franch-Gras L."/>
            <person name="Hahn C."/>
            <person name="Garcia-Roger E.M."/>
            <person name="Carmona M.J."/>
            <person name="Serra M."/>
            <person name="Gomez A."/>
        </authorList>
    </citation>
    <scope>NUCLEOTIDE SEQUENCE [LARGE SCALE GENOMIC DNA]</scope>
    <source>
        <strain evidence="1">HYR1</strain>
    </source>
</reference>
<dbReference type="EMBL" id="REGN01004815">
    <property type="protein sequence ID" value="RNA16079.1"/>
    <property type="molecule type" value="Genomic_DNA"/>
</dbReference>
<comment type="caution">
    <text evidence="1">The sequence shown here is derived from an EMBL/GenBank/DDBJ whole genome shotgun (WGS) entry which is preliminary data.</text>
</comment>
<sequence length="120" mass="13841">MFSEFVLASSAKLKYWGELVGGPSGLRVSEISSWFTVDLTLVELGAKWSNVCSIEITSNEYKRLVVARALSHWFFKRMIQLTDRATKTRYIEFWNVNGYSKYAGIASWKTMWSGASYREF</sequence>
<dbReference type="AlphaFoldDB" id="A0A3M7QXY3"/>
<proteinExistence type="predicted"/>
<evidence type="ECO:0000313" key="2">
    <source>
        <dbReference type="Proteomes" id="UP000276133"/>
    </source>
</evidence>
<accession>A0A3M7QXY3</accession>
<dbReference type="Proteomes" id="UP000276133">
    <property type="component" value="Unassembled WGS sequence"/>
</dbReference>
<protein>
    <submittedName>
        <fullName evidence="1">Uncharacterized protein</fullName>
    </submittedName>
</protein>
<name>A0A3M7QXY3_BRAPC</name>
<keyword evidence="2" id="KW-1185">Reference proteome</keyword>
<organism evidence="1 2">
    <name type="scientific">Brachionus plicatilis</name>
    <name type="common">Marine rotifer</name>
    <name type="synonym">Brachionus muelleri</name>
    <dbReference type="NCBI Taxonomy" id="10195"/>
    <lineage>
        <taxon>Eukaryota</taxon>
        <taxon>Metazoa</taxon>
        <taxon>Spiralia</taxon>
        <taxon>Gnathifera</taxon>
        <taxon>Rotifera</taxon>
        <taxon>Eurotatoria</taxon>
        <taxon>Monogononta</taxon>
        <taxon>Pseudotrocha</taxon>
        <taxon>Ploima</taxon>
        <taxon>Brachionidae</taxon>
        <taxon>Brachionus</taxon>
    </lineage>
</organism>